<protein>
    <submittedName>
        <fullName evidence="4">Substrate-binding domain-containing protein</fullName>
    </submittedName>
</protein>
<gene>
    <name evidence="4" type="ORF">NG895_16260</name>
</gene>
<dbReference type="SUPFAM" id="SSF53822">
    <property type="entry name" value="Periplasmic binding protein-like I"/>
    <property type="match status" value="1"/>
</dbReference>
<organism evidence="4 5">
    <name type="scientific">Aeoliella straminimaris</name>
    <dbReference type="NCBI Taxonomy" id="2954799"/>
    <lineage>
        <taxon>Bacteria</taxon>
        <taxon>Pseudomonadati</taxon>
        <taxon>Planctomycetota</taxon>
        <taxon>Planctomycetia</taxon>
        <taxon>Pirellulales</taxon>
        <taxon>Lacipirellulaceae</taxon>
        <taxon>Aeoliella</taxon>
    </lineage>
</organism>
<sequence>MASKNRQVWIGALLIAALGVAWYRSQVYSGPPPKDRPQLILMTGGSSPYWQLIANGAEASAKANNADLEVKLLENDEDVEGQIKLLAKMEATEADGVALSPLDAQQQTRFINELAGDSVVVTVDSDAPLSNRLCYIGASNYAAGSMCAELVEQAIPAGGKVAVLVANLTKNNVLERKQALEESLQGGESDTGDTASNFQIVAVLQDEGDLARCTEQLTETLTEHDDLACIVGLNSYHAAQILKVLEAQQALDKVKVISFDTEDATLEGVEQGHIYATVAQDPYQYGYEAVRWLADNCQRSGNQLPLVGTRSTVHISTQAIRAEDVQKFREQYQKLLGEPVDSK</sequence>
<comment type="caution">
    <text evidence="4">The sequence shown here is derived from an EMBL/GenBank/DDBJ whole genome shotgun (WGS) entry which is preliminary data.</text>
</comment>
<comment type="subcellular location">
    <subcellularLocation>
        <location evidence="1">Cell envelope</location>
    </subcellularLocation>
</comment>
<evidence type="ECO:0000259" key="3">
    <source>
        <dbReference type="Pfam" id="PF13407"/>
    </source>
</evidence>
<dbReference type="InterPro" id="IPR025997">
    <property type="entry name" value="SBP_2_dom"/>
</dbReference>
<keyword evidence="5" id="KW-1185">Reference proteome</keyword>
<dbReference type="AlphaFoldDB" id="A0A9X2FAU9"/>
<proteinExistence type="inferred from homology"/>
<dbReference type="GO" id="GO:0030288">
    <property type="term" value="C:outer membrane-bounded periplasmic space"/>
    <property type="evidence" value="ECO:0007669"/>
    <property type="project" value="TreeGrafter"/>
</dbReference>
<name>A0A9X2FAU9_9BACT</name>
<dbReference type="Pfam" id="PF13407">
    <property type="entry name" value="Peripla_BP_4"/>
    <property type="match status" value="1"/>
</dbReference>
<dbReference type="Gene3D" id="3.40.50.2300">
    <property type="match status" value="2"/>
</dbReference>
<feature type="domain" description="Periplasmic binding protein" evidence="3">
    <location>
        <begin position="41"/>
        <end position="297"/>
    </location>
</feature>
<dbReference type="Proteomes" id="UP001155241">
    <property type="component" value="Unassembled WGS sequence"/>
</dbReference>
<dbReference type="GO" id="GO:0030246">
    <property type="term" value="F:carbohydrate binding"/>
    <property type="evidence" value="ECO:0007669"/>
    <property type="project" value="TreeGrafter"/>
</dbReference>
<evidence type="ECO:0000256" key="2">
    <source>
        <dbReference type="ARBA" id="ARBA00007639"/>
    </source>
</evidence>
<dbReference type="InterPro" id="IPR028082">
    <property type="entry name" value="Peripla_BP_I"/>
</dbReference>
<comment type="similarity">
    <text evidence="2">Belongs to the bacterial solute-binding protein 2 family.</text>
</comment>
<dbReference type="PANTHER" id="PTHR30036:SF7">
    <property type="entry name" value="ABC TRANSPORTER PERIPLASMIC-BINDING PROTEIN YPHF"/>
    <property type="match status" value="1"/>
</dbReference>
<evidence type="ECO:0000313" key="4">
    <source>
        <dbReference type="EMBL" id="MCO6045465.1"/>
    </source>
</evidence>
<accession>A0A9X2FAU9</accession>
<evidence type="ECO:0000313" key="5">
    <source>
        <dbReference type="Proteomes" id="UP001155241"/>
    </source>
</evidence>
<dbReference type="EMBL" id="JAMXLR010000055">
    <property type="protein sequence ID" value="MCO6045465.1"/>
    <property type="molecule type" value="Genomic_DNA"/>
</dbReference>
<evidence type="ECO:0000256" key="1">
    <source>
        <dbReference type="ARBA" id="ARBA00004196"/>
    </source>
</evidence>
<dbReference type="InterPro" id="IPR050555">
    <property type="entry name" value="Bact_Solute-Bind_Prot2"/>
</dbReference>
<dbReference type="PANTHER" id="PTHR30036">
    <property type="entry name" value="D-XYLOSE-BINDING PERIPLASMIC PROTEIN"/>
    <property type="match status" value="1"/>
</dbReference>
<dbReference type="RefSeq" id="WP_252853577.1">
    <property type="nucleotide sequence ID" value="NZ_JAMXLR010000055.1"/>
</dbReference>
<reference evidence="4" key="1">
    <citation type="submission" date="2022-06" db="EMBL/GenBank/DDBJ databases">
        <title>Aeoliella straminimaris, a novel planctomycete from sediments.</title>
        <authorList>
            <person name="Vitorino I.R."/>
            <person name="Lage O.M."/>
        </authorList>
    </citation>
    <scope>NUCLEOTIDE SEQUENCE</scope>
    <source>
        <strain evidence="4">ICT_H6.2</strain>
    </source>
</reference>